<dbReference type="SUPFAM" id="SSF51658">
    <property type="entry name" value="Xylose isomerase-like"/>
    <property type="match status" value="1"/>
</dbReference>
<dbReference type="PANTHER" id="PTHR12110">
    <property type="entry name" value="HYDROXYPYRUVATE ISOMERASE"/>
    <property type="match status" value="1"/>
</dbReference>
<evidence type="ECO:0000259" key="1">
    <source>
        <dbReference type="Pfam" id="PF01261"/>
    </source>
</evidence>
<name>A0A5N8X8A1_9ACTN</name>
<evidence type="ECO:0000313" key="2">
    <source>
        <dbReference type="EMBL" id="MPY55639.1"/>
    </source>
</evidence>
<keyword evidence="3" id="KW-1185">Reference proteome</keyword>
<dbReference type="Gene3D" id="3.20.20.150">
    <property type="entry name" value="Divalent-metal-dependent TIM barrel enzymes"/>
    <property type="match status" value="1"/>
</dbReference>
<dbReference type="EMBL" id="VJZC01000001">
    <property type="protein sequence ID" value="MPY55639.1"/>
    <property type="molecule type" value="Genomic_DNA"/>
</dbReference>
<sequence length="324" mass="34984">MTETSAPALRRGYAINQWKPNFDDFTRREQHERALKVIAACGFTAVELRAGTGRWNPLGRPASIVANYGSTEAFVDLARGIGIEAVSSWYFDPGEPIDEELTHGRSVLEQTDHAAIIESVKPFADFLAASGGSRLVVRALPSAWSTGPLSEDTIAVAGAAWNRIGACAAEFGVTVSLHVDCLSAAADDETLDRLLAATDPGLVGLTIDTAELTLAGLDPVAVLDRHADRVDHVHLKDTRYRDEAGERFGPHAEAAMLQAGGSREIDRWFYECGTKGGLVDFPAFVGRLRDHGYTGWLIFESEQSPNPAGSVMLNGWYAERVLGC</sequence>
<dbReference type="Pfam" id="PF01261">
    <property type="entry name" value="AP_endonuc_2"/>
    <property type="match status" value="1"/>
</dbReference>
<evidence type="ECO:0000313" key="3">
    <source>
        <dbReference type="Proteomes" id="UP000400924"/>
    </source>
</evidence>
<proteinExistence type="predicted"/>
<protein>
    <submittedName>
        <fullName evidence="2">TIM barrel protein</fullName>
    </submittedName>
</protein>
<dbReference type="OrthoDB" id="104997at2"/>
<dbReference type="InterPro" id="IPR050312">
    <property type="entry name" value="IolE/XylAMocC-like"/>
</dbReference>
<dbReference type="InterPro" id="IPR036237">
    <property type="entry name" value="Xyl_isomerase-like_sf"/>
</dbReference>
<dbReference type="Proteomes" id="UP000400924">
    <property type="component" value="Unassembled WGS sequence"/>
</dbReference>
<reference evidence="2 3" key="1">
    <citation type="submission" date="2019-07" db="EMBL/GenBank/DDBJ databases">
        <title>New species of Amycolatopsis and Streptomyces.</title>
        <authorList>
            <person name="Duangmal K."/>
            <person name="Teo W.F.A."/>
            <person name="Lipun K."/>
        </authorList>
    </citation>
    <scope>NUCLEOTIDE SEQUENCE [LARGE SCALE GENOMIC DNA]</scope>
    <source>
        <strain evidence="2 3">NBRC 106415</strain>
    </source>
</reference>
<accession>A0A5N8X8A1</accession>
<gene>
    <name evidence="2" type="ORF">FNH08_00075</name>
</gene>
<feature type="domain" description="Xylose isomerase-like TIM barrel" evidence="1">
    <location>
        <begin position="36"/>
        <end position="305"/>
    </location>
</feature>
<comment type="caution">
    <text evidence="2">The sequence shown here is derived from an EMBL/GenBank/DDBJ whole genome shotgun (WGS) entry which is preliminary data.</text>
</comment>
<dbReference type="PANTHER" id="PTHR12110:SF41">
    <property type="entry name" value="INOSOSE DEHYDRATASE"/>
    <property type="match status" value="1"/>
</dbReference>
<dbReference type="AlphaFoldDB" id="A0A5N8X8A1"/>
<dbReference type="RefSeq" id="WP_152769127.1">
    <property type="nucleotide sequence ID" value="NZ_VJZC01000001.1"/>
</dbReference>
<organism evidence="2 3">
    <name type="scientific">Streptomyces spongiae</name>
    <dbReference type="NCBI Taxonomy" id="565072"/>
    <lineage>
        <taxon>Bacteria</taxon>
        <taxon>Bacillati</taxon>
        <taxon>Actinomycetota</taxon>
        <taxon>Actinomycetes</taxon>
        <taxon>Kitasatosporales</taxon>
        <taxon>Streptomycetaceae</taxon>
        <taxon>Streptomyces</taxon>
    </lineage>
</organism>
<dbReference type="InterPro" id="IPR013022">
    <property type="entry name" value="Xyl_isomerase-like_TIM-brl"/>
</dbReference>